<proteinExistence type="predicted"/>
<dbReference type="STRING" id="1104324.P186_0329"/>
<accession>G7VFX7</accession>
<dbReference type="KEGG" id="pyr:P186_0329"/>
<dbReference type="HOGENOM" id="CLU_244756_0_0_2"/>
<evidence type="ECO:0000256" key="1">
    <source>
        <dbReference type="SAM" id="MobiDB-lite"/>
    </source>
</evidence>
<feature type="region of interest" description="Disordered" evidence="1">
    <location>
        <begin position="288"/>
        <end position="325"/>
    </location>
</feature>
<reference evidence="2 3" key="1">
    <citation type="journal article" date="2012" name="J. Bacteriol.">
        <title>Complete genome sequence of strain 1860, a crenarchaeon of the genus pyrobaculum able to grow with various electron acceptors.</title>
        <authorList>
            <person name="Mardanov A.V."/>
            <person name="Gumerov V.M."/>
            <person name="Slobodkina G.B."/>
            <person name="Beletsky A.V."/>
            <person name="Bonch-Osmolovskaya E.A."/>
            <person name="Ravin N.V."/>
            <person name="Skryabin K.G."/>
        </authorList>
    </citation>
    <scope>NUCLEOTIDE SEQUENCE [LARGE SCALE GENOMIC DNA]</scope>
    <source>
        <strain evidence="2 3">1860</strain>
    </source>
</reference>
<dbReference type="eggNOG" id="arCOG07952">
    <property type="taxonomic scope" value="Archaea"/>
</dbReference>
<name>G7VFX7_9CREN</name>
<feature type="compositionally biased region" description="Basic and acidic residues" evidence="1">
    <location>
        <begin position="288"/>
        <end position="310"/>
    </location>
</feature>
<evidence type="ECO:0000313" key="3">
    <source>
        <dbReference type="Proteomes" id="UP000005867"/>
    </source>
</evidence>
<evidence type="ECO:0000313" key="2">
    <source>
        <dbReference type="EMBL" id="AET31784.1"/>
    </source>
</evidence>
<keyword evidence="3" id="KW-1185">Reference proteome</keyword>
<gene>
    <name evidence="2" type="ORF">P186_0329</name>
</gene>
<sequence>MKYLERGRAPVPEGLAVVFMAKSLRALRRLVAAPALVAGEEGAAVRFFVYHPALGEVVERLLGMAAAGGLRHLGIAPREFLHTLGVPGEVEGAVEAFRSVVDRVFEIARHAPRLGEYRPSVGRELRLLLNYGLYKWVEAQERYKPVVELLKGDEGVEARGEWWRVVEAAVGYEVGRRLVELWRREAGRDRSVLWEWFVDPPIAPGVLLAVAENIAERNAAEAQYKLEVLKAFLKWLASPSQLAPETDPSQWRTDNPLFQTAVRIYAEATGRRFDAAWGEAVRRLREIQPPALREEERGKTTEAHAAKSVEKPAQASRDAGRAEAAGGREGAAAVVVGVIPPRLRDVEAAEWLAGRMGRGELGEVFKRRADRAVERVKARYGERLRRGGEALLELAEQAARWAYDAALAVASSRGAVAYVLELLDAAEGPVFGLKPRTPMEADASKIFAKVGEYVRRAEAEFGEGLLVWSFARAVAEAVLKEAQRLWDEAYRGVASVERALAAAAATAAGAAALAATHDALLSTAVVSATAAAIALAKEGAYDKAVEHVKKAAETAYEALREWLERAKIALERVYELFVEVVARVVAWIDEHRAWLFLAAAASAGIIAWTFAHDVFGSVQLGKLAEAVSVAPLFAREAPARPERVKREVAEAWVERGEPLLREREKLYEAVKEGKAGPEELRSLGSPERAAAVLVAHAFRKAAEAYLREGSERAVVVFKQELNVVREGLKKIIKKEPWGGGFIQQVLQQLEIDEGRVEALAYGNRNVVRGLEGATAAEKALAALHTLEAGGAYTKAVAGALHLHKFVELLETEPKTAYERYYENWRGTVQNLIEKVKLERRLAPGFAEEELQKELERAAAEAANKKEAAKRVGEILQSRLRGVEKAPVNVLALAGLLATDVTFEKENRAVKLSTTHLGMAELFVRVFGLSSISVNFRETRHGGRPQMELRAEPPQELLQQYGRVLKWLAEEGGWEQLRNIVKEGVEMLKKAVGEGDGEVRKVDPRRVAEEVVHELRKVYEEAVKEVGETLDRYTQPEEYWAGVAREMAFENASLTRYFLSWLSAYLWAAEGREERAVADFLTANKAVAEYLTAAVMGDGSIQTREVTLAVGRFSADEEKTGSVTHVHKAALALGVLARAGYAPERVYAKVEGKSRWFELAWGVDAAKSFLSNASLWLYAVELAGGNDNIKQKFQKALEVVGVEARLEDFTAKGKRPSASLVVRLGGEEVEFPIRLSKSNAVQLLFETTDREEAERRAAVLKAVGVRAEVGKHYEKSRNRDKWHIVATTNALAADSVHEAVRKAVAEFLQRCREVGGLAEDTYRRLAAKFERGVPEWGDLRFSIWLTKDGVVDVKFEPRDPQSFTKAVELLRGLGMRDSCEGDWCIVHFTAREPEGGRQGYIRITVDGLRYIGWLALHGDEKAQRLKEMLLKEAEAKGVEVRERLEEYFREGEMWGSVKPPIEKEVDVDGKRLKVRVEEVEAGVERGETKELLVIKIKAKVIEGNSEVAVEKEARFYKERHGAVRGYVNIHGDTEETREADYMRTAAVLKTLGVEKWRREERRIRLTGGALDAFMRLGPVCATLGIYQKKT</sequence>
<dbReference type="Proteomes" id="UP000005867">
    <property type="component" value="Chromosome"/>
</dbReference>
<dbReference type="EMBL" id="CP003098">
    <property type="protein sequence ID" value="AET31784.1"/>
    <property type="molecule type" value="Genomic_DNA"/>
</dbReference>
<protein>
    <submittedName>
        <fullName evidence="2">PaRep2b-like protein</fullName>
    </submittedName>
</protein>
<dbReference type="BioCyc" id="PSP1104324:GJSN-317-MONOMER"/>
<dbReference type="eggNOG" id="arCOG09780">
    <property type="taxonomic scope" value="Archaea"/>
</dbReference>
<organism evidence="2 3">
    <name type="scientific">Pyrobaculum ferrireducens</name>
    <dbReference type="NCBI Taxonomy" id="1104324"/>
    <lineage>
        <taxon>Archaea</taxon>
        <taxon>Thermoproteota</taxon>
        <taxon>Thermoprotei</taxon>
        <taxon>Thermoproteales</taxon>
        <taxon>Thermoproteaceae</taxon>
        <taxon>Pyrobaculum</taxon>
    </lineage>
</organism>